<feature type="transmembrane region" description="Helical" evidence="4">
    <location>
        <begin position="12"/>
        <end position="38"/>
    </location>
</feature>
<dbReference type="InterPro" id="IPR050469">
    <property type="entry name" value="Diguanylate_Cyclase"/>
</dbReference>
<keyword evidence="4" id="KW-0472">Membrane</keyword>
<dbReference type="InterPro" id="IPR029787">
    <property type="entry name" value="Nucleotide_cyclase"/>
</dbReference>
<dbReference type="EMBL" id="SNZR01000011">
    <property type="protein sequence ID" value="TDR94750.1"/>
    <property type="molecule type" value="Genomic_DNA"/>
</dbReference>
<feature type="region of interest" description="Disordered" evidence="3">
    <location>
        <begin position="232"/>
        <end position="256"/>
    </location>
</feature>
<dbReference type="PROSITE" id="PS50887">
    <property type="entry name" value="GGDEF"/>
    <property type="match status" value="1"/>
</dbReference>
<keyword evidence="4" id="KW-0812">Transmembrane</keyword>
<dbReference type="SMART" id="SM00267">
    <property type="entry name" value="GGDEF"/>
    <property type="match status" value="1"/>
</dbReference>
<evidence type="ECO:0000256" key="2">
    <source>
        <dbReference type="ARBA" id="ARBA00034247"/>
    </source>
</evidence>
<gene>
    <name evidence="6" type="ORF">EV668_2039</name>
</gene>
<proteinExistence type="predicted"/>
<dbReference type="GO" id="GO:0005886">
    <property type="term" value="C:plasma membrane"/>
    <property type="evidence" value="ECO:0007669"/>
    <property type="project" value="TreeGrafter"/>
</dbReference>
<dbReference type="Pfam" id="PF00990">
    <property type="entry name" value="GGDEF"/>
    <property type="match status" value="1"/>
</dbReference>
<evidence type="ECO:0000313" key="7">
    <source>
        <dbReference type="Proteomes" id="UP000295122"/>
    </source>
</evidence>
<reference evidence="6 7" key="1">
    <citation type="submission" date="2019-03" db="EMBL/GenBank/DDBJ databases">
        <title>Genomic Encyclopedia of Type Strains, Phase IV (KMG-IV): sequencing the most valuable type-strain genomes for metagenomic binning, comparative biology and taxonomic classification.</title>
        <authorList>
            <person name="Goeker M."/>
        </authorList>
    </citation>
    <scope>NUCLEOTIDE SEQUENCE [LARGE SCALE GENOMIC DNA]</scope>
    <source>
        <strain evidence="6 7">DSM 25903</strain>
    </source>
</reference>
<comment type="caution">
    <text evidence="6">The sequence shown here is derived from an EMBL/GenBank/DDBJ whole genome shotgun (WGS) entry which is preliminary data.</text>
</comment>
<dbReference type="InterPro" id="IPR043128">
    <property type="entry name" value="Rev_trsase/Diguanyl_cyclase"/>
</dbReference>
<dbReference type="NCBIfam" id="TIGR00254">
    <property type="entry name" value="GGDEF"/>
    <property type="match status" value="1"/>
</dbReference>
<dbReference type="GO" id="GO:0043709">
    <property type="term" value="P:cell adhesion involved in single-species biofilm formation"/>
    <property type="evidence" value="ECO:0007669"/>
    <property type="project" value="TreeGrafter"/>
</dbReference>
<dbReference type="EC" id="2.7.7.65" evidence="1"/>
<dbReference type="Gene3D" id="3.30.70.270">
    <property type="match status" value="1"/>
</dbReference>
<organism evidence="6 7">
    <name type="scientific">Enterovirga rhinocerotis</name>
    <dbReference type="NCBI Taxonomy" id="1339210"/>
    <lineage>
        <taxon>Bacteria</taxon>
        <taxon>Pseudomonadati</taxon>
        <taxon>Pseudomonadota</taxon>
        <taxon>Alphaproteobacteria</taxon>
        <taxon>Hyphomicrobiales</taxon>
        <taxon>Methylobacteriaceae</taxon>
        <taxon>Enterovirga</taxon>
    </lineage>
</organism>
<feature type="transmembrane region" description="Helical" evidence="4">
    <location>
        <begin position="44"/>
        <end position="67"/>
    </location>
</feature>
<dbReference type="PANTHER" id="PTHR45138:SF9">
    <property type="entry name" value="DIGUANYLATE CYCLASE DGCM-RELATED"/>
    <property type="match status" value="1"/>
</dbReference>
<dbReference type="InterPro" id="IPR000160">
    <property type="entry name" value="GGDEF_dom"/>
</dbReference>
<evidence type="ECO:0000256" key="4">
    <source>
        <dbReference type="SAM" id="Phobius"/>
    </source>
</evidence>
<keyword evidence="7" id="KW-1185">Reference proteome</keyword>
<evidence type="ECO:0000259" key="5">
    <source>
        <dbReference type="PROSITE" id="PS50887"/>
    </source>
</evidence>
<dbReference type="PANTHER" id="PTHR45138">
    <property type="entry name" value="REGULATORY COMPONENTS OF SENSORY TRANSDUCTION SYSTEM"/>
    <property type="match status" value="1"/>
</dbReference>
<dbReference type="CDD" id="cd01949">
    <property type="entry name" value="GGDEF"/>
    <property type="match status" value="1"/>
</dbReference>
<keyword evidence="4" id="KW-1133">Transmembrane helix</keyword>
<sequence>MVEEVRFLSPYVLKWATIVTLFCAALSISTSTAVRYYLGVKSDGITIIVRLILPFIIAFPIAVVLFSKIERLDLAYRSLLKKTRELSRRASTDPLTGLLNRRSFEEQFDAAIKLRSGGKFIIADVDYLKSINDRHGHLAGDNAILAVSHALEIVLGDECLIARIGGDEFCAYVPRGEARTVDRLVVAINRAATDNFRERSGLPHVLSVSVGVQRCQSGVTFQEMMSSADSELYRKKRSRSPVAPARGAPQVSEADI</sequence>
<dbReference type="Proteomes" id="UP000295122">
    <property type="component" value="Unassembled WGS sequence"/>
</dbReference>
<evidence type="ECO:0000256" key="1">
    <source>
        <dbReference type="ARBA" id="ARBA00012528"/>
    </source>
</evidence>
<evidence type="ECO:0000256" key="3">
    <source>
        <dbReference type="SAM" id="MobiDB-lite"/>
    </source>
</evidence>
<dbReference type="GO" id="GO:0052621">
    <property type="term" value="F:diguanylate cyclase activity"/>
    <property type="evidence" value="ECO:0007669"/>
    <property type="project" value="UniProtKB-EC"/>
</dbReference>
<evidence type="ECO:0000313" key="6">
    <source>
        <dbReference type="EMBL" id="TDR94750.1"/>
    </source>
</evidence>
<dbReference type="AlphaFoldDB" id="A0A4R7C7Z4"/>
<dbReference type="SUPFAM" id="SSF55073">
    <property type="entry name" value="Nucleotide cyclase"/>
    <property type="match status" value="1"/>
</dbReference>
<accession>A0A4R7C7Z4</accession>
<comment type="catalytic activity">
    <reaction evidence="2">
        <text>2 GTP = 3',3'-c-di-GMP + 2 diphosphate</text>
        <dbReference type="Rhea" id="RHEA:24898"/>
        <dbReference type="ChEBI" id="CHEBI:33019"/>
        <dbReference type="ChEBI" id="CHEBI:37565"/>
        <dbReference type="ChEBI" id="CHEBI:58805"/>
        <dbReference type="EC" id="2.7.7.65"/>
    </reaction>
</comment>
<protein>
    <recommendedName>
        <fullName evidence="1">diguanylate cyclase</fullName>
        <ecNumber evidence="1">2.7.7.65</ecNumber>
    </recommendedName>
</protein>
<name>A0A4R7C7Z4_9HYPH</name>
<feature type="domain" description="GGDEF" evidence="5">
    <location>
        <begin position="116"/>
        <end position="254"/>
    </location>
</feature>
<dbReference type="GO" id="GO:1902201">
    <property type="term" value="P:negative regulation of bacterial-type flagellum-dependent cell motility"/>
    <property type="evidence" value="ECO:0007669"/>
    <property type="project" value="TreeGrafter"/>
</dbReference>